<reference evidence="3" key="2">
    <citation type="submission" date="2025-08" db="UniProtKB">
        <authorList>
            <consortium name="RefSeq"/>
        </authorList>
    </citation>
    <scope>IDENTIFICATION</scope>
    <source>
        <tissue evidence="3">Leaf</tissue>
    </source>
</reference>
<evidence type="ECO:0000256" key="1">
    <source>
        <dbReference type="ARBA" id="ARBA00043961"/>
    </source>
</evidence>
<accession>A0ABM0W5U1</accession>
<evidence type="ECO:0000313" key="2">
    <source>
        <dbReference type="Proteomes" id="UP000694864"/>
    </source>
</evidence>
<dbReference type="NCBIfam" id="TIGR01572">
    <property type="entry name" value="A_thl_para_3677"/>
    <property type="match status" value="1"/>
</dbReference>
<gene>
    <name evidence="3" type="primary">LOC104746344</name>
</gene>
<organism evidence="2 3">
    <name type="scientific">Camelina sativa</name>
    <name type="common">False flax</name>
    <name type="synonym">Myagrum sativum</name>
    <dbReference type="NCBI Taxonomy" id="90675"/>
    <lineage>
        <taxon>Eukaryota</taxon>
        <taxon>Viridiplantae</taxon>
        <taxon>Streptophyta</taxon>
        <taxon>Embryophyta</taxon>
        <taxon>Tracheophyta</taxon>
        <taxon>Spermatophyta</taxon>
        <taxon>Magnoliopsida</taxon>
        <taxon>eudicotyledons</taxon>
        <taxon>Gunneridae</taxon>
        <taxon>Pentapetalae</taxon>
        <taxon>rosids</taxon>
        <taxon>malvids</taxon>
        <taxon>Brassicales</taxon>
        <taxon>Brassicaceae</taxon>
        <taxon>Camelineae</taxon>
        <taxon>Camelina</taxon>
    </lineage>
</organism>
<proteinExistence type="inferred from homology"/>
<dbReference type="PANTHER" id="PTHR31260:SF77">
    <property type="entry name" value="(RAPE) HYPOTHETICAL PROTEIN"/>
    <property type="match status" value="1"/>
</dbReference>
<comment type="similarity">
    <text evidence="1">Belongs to the UPF0725 (EMB2204) family.</text>
</comment>
<dbReference type="RefSeq" id="XP_010466101.1">
    <property type="nucleotide sequence ID" value="XM_010467799.2"/>
</dbReference>
<dbReference type="Proteomes" id="UP000694864">
    <property type="component" value="Chromosome 15"/>
</dbReference>
<protein>
    <submittedName>
        <fullName evidence="3">UPF0725 protein At3g19520-like</fullName>
    </submittedName>
</protein>
<name>A0ABM0W5U1_CAMSA</name>
<dbReference type="InterPro" id="IPR006462">
    <property type="entry name" value="MS5"/>
</dbReference>
<dbReference type="Pfam" id="PF04776">
    <property type="entry name" value="protein_MS5"/>
    <property type="match status" value="1"/>
</dbReference>
<dbReference type="GeneID" id="104746344"/>
<keyword evidence="2" id="KW-1185">Reference proteome</keyword>
<dbReference type="PANTHER" id="PTHR31260">
    <property type="entry name" value="CYSTATIN/MONELLIN SUPERFAMILY PROTEIN"/>
    <property type="match status" value="1"/>
</dbReference>
<reference evidence="2" key="1">
    <citation type="journal article" date="2014" name="Nat. Commun.">
        <title>The emerging biofuel crop Camelina sativa retains a highly undifferentiated hexaploid genome structure.</title>
        <authorList>
            <person name="Kagale S."/>
            <person name="Koh C."/>
            <person name="Nixon J."/>
            <person name="Bollina V."/>
            <person name="Clarke W.E."/>
            <person name="Tuteja R."/>
            <person name="Spillane C."/>
            <person name="Robinson S.J."/>
            <person name="Links M.G."/>
            <person name="Clarke C."/>
            <person name="Higgins E.E."/>
            <person name="Huebert T."/>
            <person name="Sharpe A.G."/>
            <person name="Parkin I.A."/>
        </authorList>
    </citation>
    <scope>NUCLEOTIDE SEQUENCE [LARGE SCALE GENOMIC DNA]</scope>
    <source>
        <strain evidence="2">cv. DH55</strain>
    </source>
</reference>
<sequence>MTPPLQRDRREFLGEQRDYWRSVAETDGFDVEDLVVPRNGGLWFHNCQHPRFRLTFCVPKFYAMVGIHRYNMLKGTNFQYLDLLKYNDTMNCVRSYFITSVARDPSAQLQKTFQLRVDEKSYGKLDLTVTIARPKDEEKVTTTKKRFMPHFYDEAAADAFYQGALPDWPSVDDFNNQKRFYLVNESELLANDWIRLYLELAVCVDDESTIEGGSFQVAYSESGNRNQGRRCAAAKCKTQVQKCNCLHNV</sequence>
<evidence type="ECO:0000313" key="3">
    <source>
        <dbReference type="RefSeq" id="XP_010466101.1"/>
    </source>
</evidence>